<keyword evidence="4 8" id="KW-0479">Metal-binding</keyword>
<comment type="cofactor">
    <cofactor evidence="8">
        <name>heme</name>
        <dbReference type="ChEBI" id="CHEBI:30413"/>
    </cofactor>
</comment>
<evidence type="ECO:0000256" key="1">
    <source>
        <dbReference type="ARBA" id="ARBA00004721"/>
    </source>
</evidence>
<dbReference type="AlphaFoldDB" id="A0A251U0P8"/>
<comment type="similarity">
    <text evidence="2 9">Belongs to the cytochrome P450 family.</text>
</comment>
<feature type="binding site" description="axial binding residue" evidence="8">
    <location>
        <position position="434"/>
    </location>
    <ligand>
        <name>heme</name>
        <dbReference type="ChEBI" id="CHEBI:30413"/>
    </ligand>
    <ligandPart>
        <name>Fe</name>
        <dbReference type="ChEBI" id="CHEBI:18248"/>
    </ligandPart>
</feature>
<evidence type="ECO:0000313" key="13">
    <source>
        <dbReference type="Proteomes" id="UP000215914"/>
    </source>
</evidence>
<keyword evidence="5 9" id="KW-0560">Oxidoreductase</keyword>
<dbReference type="Proteomes" id="UP000215914">
    <property type="component" value="Chromosome 9"/>
</dbReference>
<feature type="signal peptide" evidence="10">
    <location>
        <begin position="1"/>
        <end position="20"/>
    </location>
</feature>
<dbReference type="EMBL" id="MNCJ02000324">
    <property type="protein sequence ID" value="KAF5792899.1"/>
    <property type="molecule type" value="Genomic_DNA"/>
</dbReference>
<organism evidence="12 13">
    <name type="scientific">Helianthus annuus</name>
    <name type="common">Common sunflower</name>
    <dbReference type="NCBI Taxonomy" id="4232"/>
    <lineage>
        <taxon>Eukaryota</taxon>
        <taxon>Viridiplantae</taxon>
        <taxon>Streptophyta</taxon>
        <taxon>Embryophyta</taxon>
        <taxon>Tracheophyta</taxon>
        <taxon>Spermatophyta</taxon>
        <taxon>Magnoliopsida</taxon>
        <taxon>eudicotyledons</taxon>
        <taxon>Gunneridae</taxon>
        <taxon>Pentapetalae</taxon>
        <taxon>asterids</taxon>
        <taxon>campanulids</taxon>
        <taxon>Asterales</taxon>
        <taxon>Asteraceae</taxon>
        <taxon>Asteroideae</taxon>
        <taxon>Heliantheae alliance</taxon>
        <taxon>Heliantheae</taxon>
        <taxon>Helianthus</taxon>
    </lineage>
</organism>
<evidence type="ECO:0000256" key="4">
    <source>
        <dbReference type="ARBA" id="ARBA00022723"/>
    </source>
</evidence>
<evidence type="ECO:0000256" key="3">
    <source>
        <dbReference type="ARBA" id="ARBA00022617"/>
    </source>
</evidence>
<keyword evidence="7 9" id="KW-0503">Monooxygenase</keyword>
<dbReference type="GO" id="GO:0016491">
    <property type="term" value="F:oxidoreductase activity"/>
    <property type="evidence" value="ECO:0000318"/>
    <property type="project" value="GO_Central"/>
</dbReference>
<evidence type="ECO:0000256" key="2">
    <source>
        <dbReference type="ARBA" id="ARBA00010617"/>
    </source>
</evidence>
<evidence type="ECO:0000256" key="10">
    <source>
        <dbReference type="SAM" id="SignalP"/>
    </source>
</evidence>
<keyword evidence="3 8" id="KW-0349">Heme</keyword>
<reference evidence="12" key="2">
    <citation type="submission" date="2017-02" db="EMBL/GenBank/DDBJ databases">
        <title>Sunflower complete genome.</title>
        <authorList>
            <person name="Langlade N."/>
            <person name="Munos S."/>
        </authorList>
    </citation>
    <scope>NUCLEOTIDE SEQUENCE [LARGE SCALE GENOMIC DNA]</scope>
    <source>
        <tissue evidence="12">Leaves</tissue>
    </source>
</reference>
<dbReference type="PROSITE" id="PS00086">
    <property type="entry name" value="CYTOCHROME_P450"/>
    <property type="match status" value="1"/>
</dbReference>
<comment type="pathway">
    <text evidence="1">Secondary metabolite biosynthesis; terpenoid biosynthesis.</text>
</comment>
<dbReference type="InterPro" id="IPR017972">
    <property type="entry name" value="Cyt_P450_CS"/>
</dbReference>
<dbReference type="PANTHER" id="PTHR47955">
    <property type="entry name" value="CYTOCHROME P450 FAMILY 71 PROTEIN"/>
    <property type="match status" value="1"/>
</dbReference>
<evidence type="ECO:0000256" key="9">
    <source>
        <dbReference type="RuleBase" id="RU000461"/>
    </source>
</evidence>
<dbReference type="Gramene" id="mRNA:HanXRQr2_Chr09g0411191">
    <property type="protein sequence ID" value="mRNA:HanXRQr2_Chr09g0411191"/>
    <property type="gene ID" value="HanXRQr2_Chr09g0411191"/>
</dbReference>
<reference evidence="11 13" key="1">
    <citation type="journal article" date="2017" name="Nature">
        <title>The sunflower genome provides insights into oil metabolism, flowering and Asterid evolution.</title>
        <authorList>
            <person name="Badouin H."/>
            <person name="Gouzy J."/>
            <person name="Grassa C.J."/>
            <person name="Murat F."/>
            <person name="Staton S.E."/>
            <person name="Cottret L."/>
            <person name="Lelandais-Briere C."/>
            <person name="Owens G.L."/>
            <person name="Carrere S."/>
            <person name="Mayjonade B."/>
            <person name="Legrand L."/>
            <person name="Gill N."/>
            <person name="Kane N.C."/>
            <person name="Bowers J.E."/>
            <person name="Hubner S."/>
            <person name="Bellec A."/>
            <person name="Berard A."/>
            <person name="Berges H."/>
            <person name="Blanchet N."/>
            <person name="Boniface M.C."/>
            <person name="Brunel D."/>
            <person name="Catrice O."/>
            <person name="Chaidir N."/>
            <person name="Claudel C."/>
            <person name="Donnadieu C."/>
            <person name="Faraut T."/>
            <person name="Fievet G."/>
            <person name="Helmstetter N."/>
            <person name="King M."/>
            <person name="Knapp S.J."/>
            <person name="Lai Z."/>
            <person name="Le Paslier M.C."/>
            <person name="Lippi Y."/>
            <person name="Lorenzon L."/>
            <person name="Mandel J.R."/>
            <person name="Marage G."/>
            <person name="Marchand G."/>
            <person name="Marquand E."/>
            <person name="Bret-Mestries E."/>
            <person name="Morien E."/>
            <person name="Nambeesan S."/>
            <person name="Nguyen T."/>
            <person name="Pegot-Espagnet P."/>
            <person name="Pouilly N."/>
            <person name="Raftis F."/>
            <person name="Sallet E."/>
            <person name="Schiex T."/>
            <person name="Thomas J."/>
            <person name="Vandecasteele C."/>
            <person name="Vares D."/>
            <person name="Vear F."/>
            <person name="Vautrin S."/>
            <person name="Crespi M."/>
            <person name="Mangin B."/>
            <person name="Burke J.M."/>
            <person name="Salse J."/>
            <person name="Munos S."/>
            <person name="Vincourt P."/>
            <person name="Rieseberg L.H."/>
            <person name="Langlade N.B."/>
        </authorList>
    </citation>
    <scope>NUCLEOTIDE SEQUENCE [LARGE SCALE GENOMIC DNA]</scope>
    <source>
        <strain evidence="13">cv. SF193</strain>
        <tissue evidence="11">Leaves</tissue>
    </source>
</reference>
<accession>A0A251U0P8</accession>
<feature type="chain" id="PRO_5012083781" evidence="10">
    <location>
        <begin position="21"/>
        <end position="493"/>
    </location>
</feature>
<evidence type="ECO:0000256" key="6">
    <source>
        <dbReference type="ARBA" id="ARBA00023004"/>
    </source>
</evidence>
<dbReference type="GO" id="GO:0016712">
    <property type="term" value="F:oxidoreductase activity, acting on paired donors, with incorporation or reduction of molecular oxygen, reduced flavin or flavoprotein as one donor, and incorporation of one atom of oxygen"/>
    <property type="evidence" value="ECO:0007669"/>
    <property type="project" value="UniProtKB-ARBA"/>
</dbReference>
<evidence type="ECO:0000256" key="5">
    <source>
        <dbReference type="ARBA" id="ARBA00023002"/>
    </source>
</evidence>
<evidence type="ECO:0000256" key="7">
    <source>
        <dbReference type="ARBA" id="ARBA00023033"/>
    </source>
</evidence>
<dbReference type="PANTHER" id="PTHR47955:SF10">
    <property type="entry name" value="ANGELICIN SYNTHASE"/>
    <property type="match status" value="1"/>
</dbReference>
<reference evidence="11" key="3">
    <citation type="submission" date="2020-06" db="EMBL/GenBank/DDBJ databases">
        <title>Helianthus annuus Genome sequencing and assembly Release 2.</title>
        <authorList>
            <person name="Gouzy J."/>
            <person name="Langlade N."/>
            <person name="Munos S."/>
        </authorList>
    </citation>
    <scope>NUCLEOTIDE SEQUENCE</scope>
    <source>
        <tissue evidence="11">Leaves</tissue>
    </source>
</reference>
<dbReference type="SUPFAM" id="SSF48264">
    <property type="entry name" value="Cytochrome P450"/>
    <property type="match status" value="1"/>
</dbReference>
<sequence length="493" mass="55963">MVPFVYVLVFLSIFLSLVRFMNPPSTKKNLPPSPPKLPVIGNLHQIGPLLHHSLHSLSENYGGPLMLIQLGCVPTLVVSSADAAREIMKTKDIVFANRPDVKVWRRLLCELKEVSAAPYGEYWRQVKSIMVLHLLSNRKIEDHRQIREEEIAIAIDKIMKSRVVNLSDLFVRFTNDVVCRVTFGQTYSEGESGRKFRKMLEEFFEVLGGLNIEDLIPWLAWVDRLRGYHAKVERVAREMDEFLDGVVEERLRDQSKAGGRENYLDVLIRIQKEDKIGVALDRLAIKALLLDAYTAGTDTTATVLEWTFTELLKHPKALKKAQDEVRMVLKGKKEISQEDIDNLKYLKAVLKETLRLHPPIPTLVPRVASHDVKVLGFDITKGTRVIVNAWAIARDPKVWDDANEFRPERFLDCNIDFKGRDFDLIPFGAGRRGCPGIAFAMATNENLLANLLHKFNWELPNGGKVDDLDMSEQPGLTIRKKVPLFVVATPVSS</sequence>
<dbReference type="GO" id="GO:0051762">
    <property type="term" value="P:sesquiterpene biosynthetic process"/>
    <property type="evidence" value="ECO:0007669"/>
    <property type="project" value="UniProtKB-ARBA"/>
</dbReference>
<gene>
    <name evidence="12" type="ORF">HannXRQ_Chr09g0272621</name>
    <name evidence="11" type="ORF">HanXRQr2_Chr09g0411191</name>
</gene>
<evidence type="ECO:0000256" key="8">
    <source>
        <dbReference type="PIRSR" id="PIRSR602401-1"/>
    </source>
</evidence>
<evidence type="ECO:0000313" key="11">
    <source>
        <dbReference type="EMBL" id="KAF5792899.1"/>
    </source>
</evidence>
<name>A0A251U0P8_HELAN</name>
<keyword evidence="6 8" id="KW-0408">Iron</keyword>
<evidence type="ECO:0000313" key="12">
    <source>
        <dbReference type="EMBL" id="OTG16553.1"/>
    </source>
</evidence>
<dbReference type="InterPro" id="IPR001128">
    <property type="entry name" value="Cyt_P450"/>
</dbReference>
<dbReference type="GO" id="GO:0020037">
    <property type="term" value="F:heme binding"/>
    <property type="evidence" value="ECO:0007669"/>
    <property type="project" value="InterPro"/>
</dbReference>
<dbReference type="GO" id="GO:0005506">
    <property type="term" value="F:iron ion binding"/>
    <property type="evidence" value="ECO:0007669"/>
    <property type="project" value="InterPro"/>
</dbReference>
<dbReference type="OrthoDB" id="1470350at2759"/>
<dbReference type="InterPro" id="IPR002401">
    <property type="entry name" value="Cyt_P450_E_grp-I"/>
</dbReference>
<keyword evidence="10" id="KW-0732">Signal</keyword>
<dbReference type="EMBL" id="CM007898">
    <property type="protein sequence ID" value="OTG16553.1"/>
    <property type="molecule type" value="Genomic_DNA"/>
</dbReference>
<dbReference type="CDD" id="cd11072">
    <property type="entry name" value="CYP71-like"/>
    <property type="match status" value="1"/>
</dbReference>
<keyword evidence="13" id="KW-1185">Reference proteome</keyword>
<dbReference type="FunFam" id="1.10.630.10:FF:000011">
    <property type="entry name" value="Cytochrome P450 83B1"/>
    <property type="match status" value="1"/>
</dbReference>
<dbReference type="PRINTS" id="PR00463">
    <property type="entry name" value="EP450I"/>
</dbReference>
<proteinExistence type="inferred from homology"/>
<dbReference type="InParanoid" id="A0A251U0P8"/>
<protein>
    <submittedName>
        <fullName evidence="11 12">Cytochrome P450</fullName>
    </submittedName>
</protein>
<dbReference type="Pfam" id="PF00067">
    <property type="entry name" value="p450"/>
    <property type="match status" value="1"/>
</dbReference>
<dbReference type="InterPro" id="IPR036396">
    <property type="entry name" value="Cyt_P450_sf"/>
</dbReference>
<dbReference type="Gene3D" id="1.10.630.10">
    <property type="entry name" value="Cytochrome P450"/>
    <property type="match status" value="1"/>
</dbReference>
<dbReference type="OMA" id="REVLITH"/>
<dbReference type="STRING" id="4232.A0A251U0P8"/>
<dbReference type="PRINTS" id="PR00385">
    <property type="entry name" value="P450"/>
</dbReference>